<gene>
    <name evidence="2" type="ordered locus">Deipr_2317</name>
</gene>
<sequence length="70" mass="7845">MAKKTAKDKAKTPQHRSAITGRFSAGRIQERFSETNQRGGVVIVNAKTGKAYRDNYEAFLKQTRKEAACK</sequence>
<reference evidence="3" key="1">
    <citation type="submission" date="2011-02" db="EMBL/GenBank/DDBJ databases">
        <title>The complete sequence of plasmid2 of Deinococcus proteolyticus DSM 20540.</title>
        <authorList>
            <consortium name="US DOE Joint Genome Institute (JGI-PGF)"/>
            <person name="Lucas S."/>
            <person name="Copeland A."/>
            <person name="Lapidus A."/>
            <person name="Bruce D."/>
            <person name="Goodwin L."/>
            <person name="Pitluck S."/>
            <person name="Kyrpides N."/>
            <person name="Mavromatis K."/>
            <person name="Pagani I."/>
            <person name="Ivanova N."/>
            <person name="Ovchinnikova G."/>
            <person name="Zeytun A."/>
            <person name="Detter J.C."/>
            <person name="Han C."/>
            <person name="Land M."/>
            <person name="Hauser L."/>
            <person name="Markowitz V."/>
            <person name="Cheng J.-F."/>
            <person name="Hugenholtz P."/>
            <person name="Woyke T."/>
            <person name="Wu D."/>
            <person name="Pukall R."/>
            <person name="Steenblock K."/>
            <person name="Brambilla E."/>
            <person name="Klenk H.-P."/>
            <person name="Eisen J.A."/>
        </authorList>
    </citation>
    <scope>NUCLEOTIDE SEQUENCE [LARGE SCALE GENOMIC DNA]</scope>
    <source>
        <strain evidence="3">ATCC 35074 / DSM 20540 / JCM 6276 / NBRC 101906 / NCIMB 13154 / VKM Ac-1939 / CCM 2703 / MRP</strain>
        <plasmid evidence="3">Plasmid pDEIPR02</plasmid>
    </source>
</reference>
<accession>F0RQ83</accession>
<organism evidence="2 3">
    <name type="scientific">Deinococcus proteolyticus (strain ATCC 35074 / DSM 20540 / JCM 6276 / NBRC 101906 / NCIMB 13154 / VKM Ac-1939 / CCM 2703 / MRP)</name>
    <dbReference type="NCBI Taxonomy" id="693977"/>
    <lineage>
        <taxon>Bacteria</taxon>
        <taxon>Thermotogati</taxon>
        <taxon>Deinococcota</taxon>
        <taxon>Deinococci</taxon>
        <taxon>Deinococcales</taxon>
        <taxon>Deinococcaceae</taxon>
        <taxon>Deinococcus</taxon>
    </lineage>
</organism>
<geneLocation type="plasmid" evidence="2 3">
    <name>pDEIPR02</name>
</geneLocation>
<keyword evidence="2" id="KW-0347">Helicase</keyword>
<dbReference type="EMBL" id="CP002538">
    <property type="protein sequence ID" value="ADY27442.1"/>
    <property type="molecule type" value="Genomic_DNA"/>
</dbReference>
<feature type="compositionally biased region" description="Basic and acidic residues" evidence="1">
    <location>
        <begin position="1"/>
        <end position="11"/>
    </location>
</feature>
<keyword evidence="2" id="KW-0378">Hydrolase</keyword>
<keyword evidence="2" id="KW-0547">Nucleotide-binding</keyword>
<dbReference type="GO" id="GO:0004386">
    <property type="term" value="F:helicase activity"/>
    <property type="evidence" value="ECO:0007669"/>
    <property type="project" value="UniProtKB-KW"/>
</dbReference>
<name>F0RQ83_DEIPM</name>
<evidence type="ECO:0000313" key="2">
    <source>
        <dbReference type="EMBL" id="ADY27442.1"/>
    </source>
</evidence>
<keyword evidence="2" id="KW-0067">ATP-binding</keyword>
<protein>
    <submittedName>
        <fullName evidence="2">DNA-dependent helicase II</fullName>
    </submittedName>
</protein>
<feature type="region of interest" description="Disordered" evidence="1">
    <location>
        <begin position="1"/>
        <end position="25"/>
    </location>
</feature>
<keyword evidence="2" id="KW-0614">Plasmid</keyword>
<keyword evidence="3" id="KW-1185">Reference proteome</keyword>
<evidence type="ECO:0000313" key="3">
    <source>
        <dbReference type="Proteomes" id="UP000007718"/>
    </source>
</evidence>
<evidence type="ECO:0000256" key="1">
    <source>
        <dbReference type="SAM" id="MobiDB-lite"/>
    </source>
</evidence>
<dbReference type="Proteomes" id="UP000007718">
    <property type="component" value="Plasmid pDEIPR02"/>
</dbReference>
<reference evidence="2 3" key="2">
    <citation type="journal article" date="2012" name="Stand. Genomic Sci.">
        <title>Complete genome sequence of the orange-red pigmented, radioresistant Deinococcus proteolyticus type strain (MRP(T)).</title>
        <authorList>
            <person name="Copeland A."/>
            <person name="Zeytun A."/>
            <person name="Yassawong M."/>
            <person name="Nolan M."/>
            <person name="Lucas S."/>
            <person name="Hammon N."/>
            <person name="Deshpande S."/>
            <person name="Cheng J.F."/>
            <person name="Han C."/>
            <person name="Tapia R."/>
            <person name="Goodwin L.A."/>
            <person name="Pitluck S."/>
            <person name="Mavromatis K."/>
            <person name="Liolios K."/>
            <person name="Pagani I."/>
            <person name="Ivanova N."/>
            <person name="Mikhailova N."/>
            <person name="Pati A."/>
            <person name="Chen A."/>
            <person name="Palaniappan K."/>
            <person name="Land M."/>
            <person name="Hauser L."/>
            <person name="Jeffries C.D."/>
            <person name="Brambilla E.M."/>
            <person name="Rohde M."/>
            <person name="Sikorski J."/>
            <person name="Pukall R."/>
            <person name="Goker M."/>
            <person name="Detter J.C."/>
            <person name="Woyke T."/>
            <person name="Bristow J."/>
            <person name="Eisen J.A."/>
            <person name="Markowitz V."/>
            <person name="Hugenholtz P."/>
            <person name="Kyrpides N.C."/>
            <person name="Klenk H.P."/>
            <person name="Lapidus A."/>
        </authorList>
    </citation>
    <scope>NUCLEOTIDE SEQUENCE [LARGE SCALE GENOMIC DNA]</scope>
    <source>
        <strain evidence="3">ATCC 35074 / DSM 20540 / JCM 6276 / NBRC 101906 / NCIMB 13154 / VKM Ac-1939 / CCM 2703 / MRP</strain>
        <plasmid evidence="3">Plasmid pDEIPR02</plasmid>
    </source>
</reference>
<dbReference type="RefSeq" id="WP_013615796.1">
    <property type="nucleotide sequence ID" value="NC_015162.1"/>
</dbReference>
<dbReference type="KEGG" id="dpt:Deipr_2317"/>
<dbReference type="AlphaFoldDB" id="F0RQ83"/>
<proteinExistence type="predicted"/>
<dbReference type="HOGENOM" id="CLU_2751112_0_0_0"/>